<name>A0A382U5M7_9ZZZZ</name>
<feature type="non-terminal residue" evidence="1">
    <location>
        <position position="34"/>
    </location>
</feature>
<reference evidence="1" key="1">
    <citation type="submission" date="2018-05" db="EMBL/GenBank/DDBJ databases">
        <authorList>
            <person name="Lanie J.A."/>
            <person name="Ng W.-L."/>
            <person name="Kazmierczak K.M."/>
            <person name="Andrzejewski T.M."/>
            <person name="Davidsen T.M."/>
            <person name="Wayne K.J."/>
            <person name="Tettelin H."/>
            <person name="Glass J.I."/>
            <person name="Rusch D."/>
            <person name="Podicherti R."/>
            <person name="Tsui H.-C.T."/>
            <person name="Winkler M.E."/>
        </authorList>
    </citation>
    <scope>NUCLEOTIDE SEQUENCE</scope>
</reference>
<organism evidence="1">
    <name type="scientific">marine metagenome</name>
    <dbReference type="NCBI Taxonomy" id="408172"/>
    <lineage>
        <taxon>unclassified sequences</taxon>
        <taxon>metagenomes</taxon>
        <taxon>ecological metagenomes</taxon>
    </lineage>
</organism>
<evidence type="ECO:0000313" key="1">
    <source>
        <dbReference type="EMBL" id="SVD29543.1"/>
    </source>
</evidence>
<gene>
    <name evidence="1" type="ORF">METZ01_LOCUS382397</name>
</gene>
<proteinExistence type="predicted"/>
<accession>A0A382U5M7</accession>
<protein>
    <submittedName>
        <fullName evidence="1">Uncharacterized protein</fullName>
    </submittedName>
</protein>
<dbReference type="AlphaFoldDB" id="A0A382U5M7"/>
<dbReference type="EMBL" id="UINC01141663">
    <property type="protein sequence ID" value="SVD29543.1"/>
    <property type="molecule type" value="Genomic_DNA"/>
</dbReference>
<sequence>MPWWQQTLLVAAAQPVVGAISEGVSEIGKGIFLG</sequence>